<dbReference type="WBParaSite" id="PS1159_v2.g14911.t1">
    <property type="protein sequence ID" value="PS1159_v2.g14911.t1"/>
    <property type="gene ID" value="PS1159_v2.g14911"/>
</dbReference>
<proteinExistence type="predicted"/>
<accession>A0AC35F8N6</accession>
<organism evidence="1 2">
    <name type="scientific">Panagrolaimus sp. PS1159</name>
    <dbReference type="NCBI Taxonomy" id="55785"/>
    <lineage>
        <taxon>Eukaryota</taxon>
        <taxon>Metazoa</taxon>
        <taxon>Ecdysozoa</taxon>
        <taxon>Nematoda</taxon>
        <taxon>Chromadorea</taxon>
        <taxon>Rhabditida</taxon>
        <taxon>Tylenchina</taxon>
        <taxon>Panagrolaimomorpha</taxon>
        <taxon>Panagrolaimoidea</taxon>
        <taxon>Panagrolaimidae</taxon>
        <taxon>Panagrolaimus</taxon>
    </lineage>
</organism>
<reference evidence="2" key="1">
    <citation type="submission" date="2022-11" db="UniProtKB">
        <authorList>
            <consortium name="WormBaseParasite"/>
        </authorList>
    </citation>
    <scope>IDENTIFICATION</scope>
</reference>
<evidence type="ECO:0000313" key="1">
    <source>
        <dbReference type="Proteomes" id="UP000887580"/>
    </source>
</evidence>
<dbReference type="Proteomes" id="UP000887580">
    <property type="component" value="Unplaced"/>
</dbReference>
<evidence type="ECO:0000313" key="2">
    <source>
        <dbReference type="WBParaSite" id="PS1159_v2.g14911.t1"/>
    </source>
</evidence>
<protein>
    <submittedName>
        <fullName evidence="2">Trehalase</fullName>
    </submittedName>
</protein>
<sequence>MKHILINFCVLFLVTNAFHSGVYESFRREPEVYKQNEKTNVFSLTEFLNIDCSEPVCDGELADIYCRGDILATAWYFNLQDICPGTRLQLPVENVHKNFAKLSKPIKIEDFKEFCSDNFEFVPYLEEAKIVDWNPYPDMFKRINNKRILLLANFINRQWPLLSRKFDRDVLLNRTLYPVVPVPKPFFVPGGRFQVYFYWDSFWILKGIF</sequence>
<name>A0AC35F8N6_9BILA</name>